<name>A0A4R3I861_9GAMM</name>
<gene>
    <name evidence="1" type="ORF">BCF53_107156</name>
</gene>
<evidence type="ECO:0000313" key="1">
    <source>
        <dbReference type="EMBL" id="TCS41141.1"/>
    </source>
</evidence>
<dbReference type="Proteomes" id="UP000295793">
    <property type="component" value="Unassembled WGS sequence"/>
</dbReference>
<protein>
    <submittedName>
        <fullName evidence="1">Uncharacterized protein</fullName>
    </submittedName>
</protein>
<dbReference type="OrthoDB" id="9827602at2"/>
<keyword evidence="2" id="KW-1185">Reference proteome</keyword>
<reference evidence="1 2" key="1">
    <citation type="submission" date="2019-03" db="EMBL/GenBank/DDBJ databases">
        <title>Genomic Encyclopedia of Archaeal and Bacterial Type Strains, Phase II (KMG-II): from individual species to whole genera.</title>
        <authorList>
            <person name="Goeker M."/>
        </authorList>
    </citation>
    <scope>NUCLEOTIDE SEQUENCE [LARGE SCALE GENOMIC DNA]</scope>
    <source>
        <strain evidence="1 2">DSM 15388</strain>
    </source>
</reference>
<accession>A0A4R3I861</accession>
<sequence>MDNYDLNLDTALSTILDVAAFKQYKREDFYCCDSFCDIVSNTPFEVVQQYQAELSVIGLETDDHNEASGFLMRALAFGSATQENTDIPVTDSAEFFDWAISIPNEERPEAHARALSALTNQVRKLKSKDSARWLEHNRICTILEYVLQDVEEIKRFSHSAFEHLDTSFTFADLMPQDLWIGFNSRPSAEVDTLIDIWWGPKSRTPKDIFFALEWQRAGYISIHQGKGYQETIAEYLLCKCEPDPDNDHKDTTNEGLNALNADPFLEQELYECLSQRKYFGWLVSLQPQHRAVYFNTLFTENVLSRERILSILDTGISNNWEEEGIKYLQELRNLISTE</sequence>
<proteinExistence type="predicted"/>
<comment type="caution">
    <text evidence="1">The sequence shown here is derived from an EMBL/GenBank/DDBJ whole genome shotgun (WGS) entry which is preliminary data.</text>
</comment>
<dbReference type="AlphaFoldDB" id="A0A4R3I861"/>
<dbReference type="EMBL" id="SLZR01000007">
    <property type="protein sequence ID" value="TCS41141.1"/>
    <property type="molecule type" value="Genomic_DNA"/>
</dbReference>
<organism evidence="1 2">
    <name type="scientific">Reinekea marinisedimentorum</name>
    <dbReference type="NCBI Taxonomy" id="230495"/>
    <lineage>
        <taxon>Bacteria</taxon>
        <taxon>Pseudomonadati</taxon>
        <taxon>Pseudomonadota</taxon>
        <taxon>Gammaproteobacteria</taxon>
        <taxon>Oceanospirillales</taxon>
        <taxon>Saccharospirillaceae</taxon>
        <taxon>Reinekea</taxon>
    </lineage>
</organism>
<dbReference type="RefSeq" id="WP_132701580.1">
    <property type="nucleotide sequence ID" value="NZ_SLZR01000007.1"/>
</dbReference>
<evidence type="ECO:0000313" key="2">
    <source>
        <dbReference type="Proteomes" id="UP000295793"/>
    </source>
</evidence>